<evidence type="ECO:0000256" key="3">
    <source>
        <dbReference type="SAM" id="SignalP"/>
    </source>
</evidence>
<keyword evidence="5" id="KW-1185">Reference proteome</keyword>
<dbReference type="SUPFAM" id="SSF53474">
    <property type="entry name" value="alpha/beta-Hydrolases"/>
    <property type="match status" value="1"/>
</dbReference>
<evidence type="ECO:0000313" key="5">
    <source>
        <dbReference type="Proteomes" id="UP001595973"/>
    </source>
</evidence>
<comment type="caution">
    <text evidence="4">The sequence shown here is derived from an EMBL/GenBank/DDBJ whole genome shotgun (WGS) entry which is preliminary data.</text>
</comment>
<evidence type="ECO:0000256" key="1">
    <source>
        <dbReference type="ARBA" id="ARBA00022729"/>
    </source>
</evidence>
<dbReference type="Gene3D" id="3.40.50.1820">
    <property type="entry name" value="alpha/beta hydrolase"/>
    <property type="match status" value="1"/>
</dbReference>
<reference evidence="5" key="1">
    <citation type="journal article" date="2019" name="Int. J. Syst. Evol. Microbiol.">
        <title>The Global Catalogue of Microorganisms (GCM) 10K type strain sequencing project: providing services to taxonomists for standard genome sequencing and annotation.</title>
        <authorList>
            <consortium name="The Broad Institute Genomics Platform"/>
            <consortium name="The Broad Institute Genome Sequencing Center for Infectious Disease"/>
            <person name="Wu L."/>
            <person name="Ma J."/>
        </authorList>
    </citation>
    <scope>NUCLEOTIDE SEQUENCE [LARGE SCALE GENOMIC DNA]</scope>
    <source>
        <strain evidence="5">CGMCC 4.7283</strain>
    </source>
</reference>
<organism evidence="4 5">
    <name type="scientific">Seohaeicola nanhaiensis</name>
    <dbReference type="NCBI Taxonomy" id="1387282"/>
    <lineage>
        <taxon>Bacteria</taxon>
        <taxon>Pseudomonadati</taxon>
        <taxon>Pseudomonadota</taxon>
        <taxon>Alphaproteobacteria</taxon>
        <taxon>Rhodobacterales</taxon>
        <taxon>Roseobacteraceae</taxon>
        <taxon>Seohaeicola</taxon>
    </lineage>
</organism>
<gene>
    <name evidence="4" type="ORF">ACFO5X_03455</name>
</gene>
<dbReference type="Proteomes" id="UP001595973">
    <property type="component" value="Unassembled WGS sequence"/>
</dbReference>
<feature type="signal peptide" evidence="3">
    <location>
        <begin position="1"/>
        <end position="18"/>
    </location>
</feature>
<evidence type="ECO:0000313" key="4">
    <source>
        <dbReference type="EMBL" id="MFC4667596.1"/>
    </source>
</evidence>
<dbReference type="EMBL" id="JBHSGI010000002">
    <property type="protein sequence ID" value="MFC4667596.1"/>
    <property type="molecule type" value="Genomic_DNA"/>
</dbReference>
<dbReference type="InterPro" id="IPR050955">
    <property type="entry name" value="Plant_Biomass_Hydrol_Est"/>
</dbReference>
<keyword evidence="1 3" id="KW-0732">Signal</keyword>
<dbReference type="RefSeq" id="WP_380715827.1">
    <property type="nucleotide sequence ID" value="NZ_JBHSGI010000002.1"/>
</dbReference>
<keyword evidence="2 4" id="KW-0378">Hydrolase</keyword>
<sequence length="273" mass="29367">MKHVIALLCSLAAGAAHAGCGDMAEACQLPDGEYHAVLPEAGGQGAPVVLWLHGAGSNGGNAIRNTDLIDALTARGYAVLTPTASRPFRDGGFSWNFFPGWTGRDETDFLKRAVADAAGRFGTDPQRVLLAGFSAGAFMVSYLACSAPQTFTAYAPVSGGFWRPMPERCNGPVRLFQTHGWEDTTVPLEGRVLRSGSFEQGDVFAGMELWRGANRCTGHAPTSYAETDSFWRRRWEDCATGSALEFALWQGGHSVPEGWADMVLDWFEALAVK</sequence>
<accession>A0ABV9KD81</accession>
<dbReference type="PANTHER" id="PTHR43037">
    <property type="entry name" value="UNNAMED PRODUCT-RELATED"/>
    <property type="match status" value="1"/>
</dbReference>
<name>A0ABV9KD81_9RHOB</name>
<dbReference type="PANTHER" id="PTHR43037:SF5">
    <property type="entry name" value="FERULOYL ESTERASE"/>
    <property type="match status" value="1"/>
</dbReference>
<proteinExistence type="predicted"/>
<dbReference type="Pfam" id="PF10503">
    <property type="entry name" value="Esterase_PHB"/>
    <property type="match status" value="1"/>
</dbReference>
<dbReference type="InterPro" id="IPR029058">
    <property type="entry name" value="AB_hydrolase_fold"/>
</dbReference>
<protein>
    <submittedName>
        <fullName evidence="4">Alpha/beta hydrolase family esterase</fullName>
    </submittedName>
</protein>
<evidence type="ECO:0000256" key="2">
    <source>
        <dbReference type="ARBA" id="ARBA00022801"/>
    </source>
</evidence>
<dbReference type="InterPro" id="IPR010126">
    <property type="entry name" value="Esterase_phb"/>
</dbReference>
<dbReference type="GO" id="GO:0016787">
    <property type="term" value="F:hydrolase activity"/>
    <property type="evidence" value="ECO:0007669"/>
    <property type="project" value="UniProtKB-KW"/>
</dbReference>
<feature type="chain" id="PRO_5045495889" evidence="3">
    <location>
        <begin position="19"/>
        <end position="273"/>
    </location>
</feature>